<feature type="non-terminal residue" evidence="1">
    <location>
        <position position="209"/>
    </location>
</feature>
<organism evidence="1 2">
    <name type="scientific">Auriscalpium vulgare</name>
    <dbReference type="NCBI Taxonomy" id="40419"/>
    <lineage>
        <taxon>Eukaryota</taxon>
        <taxon>Fungi</taxon>
        <taxon>Dikarya</taxon>
        <taxon>Basidiomycota</taxon>
        <taxon>Agaricomycotina</taxon>
        <taxon>Agaricomycetes</taxon>
        <taxon>Russulales</taxon>
        <taxon>Auriscalpiaceae</taxon>
        <taxon>Auriscalpium</taxon>
    </lineage>
</organism>
<reference evidence="1" key="1">
    <citation type="submission" date="2021-02" db="EMBL/GenBank/DDBJ databases">
        <authorList>
            <consortium name="DOE Joint Genome Institute"/>
            <person name="Ahrendt S."/>
            <person name="Looney B.P."/>
            <person name="Miyauchi S."/>
            <person name="Morin E."/>
            <person name="Drula E."/>
            <person name="Courty P.E."/>
            <person name="Chicoki N."/>
            <person name="Fauchery L."/>
            <person name="Kohler A."/>
            <person name="Kuo A."/>
            <person name="Labutti K."/>
            <person name="Pangilinan J."/>
            <person name="Lipzen A."/>
            <person name="Riley R."/>
            <person name="Andreopoulos W."/>
            <person name="He G."/>
            <person name="Johnson J."/>
            <person name="Barry K.W."/>
            <person name="Grigoriev I.V."/>
            <person name="Nagy L."/>
            <person name="Hibbett D."/>
            <person name="Henrissat B."/>
            <person name="Matheny P.B."/>
            <person name="Labbe J."/>
            <person name="Martin F."/>
        </authorList>
    </citation>
    <scope>NUCLEOTIDE SEQUENCE</scope>
    <source>
        <strain evidence="1">FP105234-sp</strain>
    </source>
</reference>
<name>A0ACB8R203_9AGAM</name>
<dbReference type="Proteomes" id="UP000814033">
    <property type="component" value="Unassembled WGS sequence"/>
</dbReference>
<evidence type="ECO:0000313" key="2">
    <source>
        <dbReference type="Proteomes" id="UP000814033"/>
    </source>
</evidence>
<proteinExistence type="predicted"/>
<accession>A0ACB8R203</accession>
<sequence length="209" mass="23709">ERASVASLLSILDSRINASAPVSRLPSELLVAIFTCSEFAEIEWYEHVQEHVQQAPRTVPWVRFSHVCRRWRHVMLTSPSLWRNLILPLPPQWARAMIARSQQLPLTISYTRNRSEISSEWNLPLDTLERVKSINLLHADSCPANLDALLCTPAPILEVANLYRSTPAQIRLTPLFADCAPKLRELVMHDAPAIPWTSSFICNLVSLNI</sequence>
<dbReference type="EMBL" id="MU276663">
    <property type="protein sequence ID" value="KAI0037912.1"/>
    <property type="molecule type" value="Genomic_DNA"/>
</dbReference>
<reference evidence="1" key="2">
    <citation type="journal article" date="2022" name="New Phytol.">
        <title>Evolutionary transition to the ectomycorrhizal habit in the genomes of a hyperdiverse lineage of mushroom-forming fungi.</title>
        <authorList>
            <person name="Looney B."/>
            <person name="Miyauchi S."/>
            <person name="Morin E."/>
            <person name="Drula E."/>
            <person name="Courty P.E."/>
            <person name="Kohler A."/>
            <person name="Kuo A."/>
            <person name="LaButti K."/>
            <person name="Pangilinan J."/>
            <person name="Lipzen A."/>
            <person name="Riley R."/>
            <person name="Andreopoulos W."/>
            <person name="He G."/>
            <person name="Johnson J."/>
            <person name="Nolan M."/>
            <person name="Tritt A."/>
            <person name="Barry K.W."/>
            <person name="Grigoriev I.V."/>
            <person name="Nagy L.G."/>
            <person name="Hibbett D."/>
            <person name="Henrissat B."/>
            <person name="Matheny P.B."/>
            <person name="Labbe J."/>
            <person name="Martin F.M."/>
        </authorList>
    </citation>
    <scope>NUCLEOTIDE SEQUENCE</scope>
    <source>
        <strain evidence="1">FP105234-sp</strain>
    </source>
</reference>
<feature type="non-terminal residue" evidence="1">
    <location>
        <position position="1"/>
    </location>
</feature>
<gene>
    <name evidence="1" type="ORF">FA95DRAFT_1477837</name>
</gene>
<comment type="caution">
    <text evidence="1">The sequence shown here is derived from an EMBL/GenBank/DDBJ whole genome shotgun (WGS) entry which is preliminary data.</text>
</comment>
<protein>
    <submittedName>
        <fullName evidence="1">Uncharacterized protein</fullName>
    </submittedName>
</protein>
<keyword evidence="2" id="KW-1185">Reference proteome</keyword>
<evidence type="ECO:0000313" key="1">
    <source>
        <dbReference type="EMBL" id="KAI0037912.1"/>
    </source>
</evidence>